<dbReference type="Proteomes" id="UP000078397">
    <property type="component" value="Unassembled WGS sequence"/>
</dbReference>
<dbReference type="GeneID" id="28852022"/>
<dbReference type="GO" id="GO:0006281">
    <property type="term" value="P:DNA repair"/>
    <property type="evidence" value="ECO:0007669"/>
    <property type="project" value="InterPro"/>
</dbReference>
<protein>
    <submittedName>
        <fullName evidence="6">DNA repair protein Sae2/CtIP</fullName>
    </submittedName>
</protein>
<name>A0A179F8N6_METCM</name>
<sequence length="723" mass="80664">MATAWFDKGRPALFAALSNVCEQIGQDLLAEIQNHNSADGQTASSGEIQDGSTEKPGFVIKLEAENAELRRQLAIIRFSNRASHATSPSASKSDSHVEPTSPRLALNGSVSHIAAPPKPAGINRTCQGDCAKVLRRYHALSANFKTAKDALHRRKEERNKWIRHAEYLRRKIHAAEDQYNIHILDHKAQHMEPPTATAMEADEILLNPSLSFMSDEGPAETEPQLPELAVEGNQTSAHMAEPHANSETTQGEASDDVSLPPPELPTYPGGEVAVIKQEPSSDVPEIISEREVRKRKRTHEESAVVTKPKIKAELVGSSSPIMSIPSMQPTKFHTQESIDLGDIVQKIQTPRKRQLLEQDAPQSEVIQRSKFTSLTPIHVTAQAMPQSAIIPRQSSALMPLSVNVRTTRPKSLKTQQKSRWHQLNESIGSLAEDGTAYMTGVPPGAVTTPRVDSSKSRLDALLNEPVAAMEDEDILSKLPKRSDPRTPSYQTDLGIPGRRQLPFDKDGRRSNKSTPVQPLATKPVLEPKSRMGNVTSPRRITTRSELGPLRLRPLSELRLEDFKVNPQANEGHDFAFSEVVRDKGDRACLPGCVDMHCCGKEFRALAISQRPNPPLTAAQRLEEQKLLEDYLGDYSYRLASMDKDERLEVWIEAKTQELANKYGKHRHRFSRMQSPPGFWDADFPDTQKLEADREEAAKRTRRAVAERYREAKRPGGRWIFKDE</sequence>
<feature type="region of interest" description="Disordered" evidence="4">
    <location>
        <begin position="472"/>
        <end position="535"/>
    </location>
</feature>
<dbReference type="OrthoDB" id="5801062at2759"/>
<gene>
    <name evidence="6" type="ORF">VFPPC_09504</name>
</gene>
<reference evidence="6 7" key="1">
    <citation type="journal article" date="2016" name="PLoS Pathog.">
        <title>Biosynthesis of antibiotic leucinostatins in bio-control fungus Purpureocillium lilacinum and their inhibition on phytophthora revealed by genome mining.</title>
        <authorList>
            <person name="Wang G."/>
            <person name="Liu Z."/>
            <person name="Lin R."/>
            <person name="Li E."/>
            <person name="Mao Z."/>
            <person name="Ling J."/>
            <person name="Yang Y."/>
            <person name="Yin W.B."/>
            <person name="Xie B."/>
        </authorList>
    </citation>
    <scope>NUCLEOTIDE SEQUENCE [LARGE SCALE GENOMIC DNA]</scope>
    <source>
        <strain evidence="6">170</strain>
    </source>
</reference>
<evidence type="ECO:0000256" key="2">
    <source>
        <dbReference type="ARBA" id="ARBA00022763"/>
    </source>
</evidence>
<comment type="subcellular location">
    <subcellularLocation>
        <location evidence="1">Nucleus</location>
    </subcellularLocation>
</comment>
<dbReference type="InterPro" id="IPR013882">
    <property type="entry name" value="Ctp1_C"/>
</dbReference>
<comment type="caution">
    <text evidence="6">The sequence shown here is derived from an EMBL/GenBank/DDBJ whole genome shotgun (WGS) entry which is preliminary data.</text>
</comment>
<feature type="region of interest" description="Disordered" evidence="4">
    <location>
        <begin position="84"/>
        <end position="103"/>
    </location>
</feature>
<dbReference type="AlphaFoldDB" id="A0A179F8N6"/>
<dbReference type="KEGG" id="pchm:VFPPC_09504"/>
<evidence type="ECO:0000256" key="3">
    <source>
        <dbReference type="ARBA" id="ARBA00023242"/>
    </source>
</evidence>
<dbReference type="GO" id="GO:0005634">
    <property type="term" value="C:nucleus"/>
    <property type="evidence" value="ECO:0007669"/>
    <property type="project" value="UniProtKB-SubCell"/>
</dbReference>
<proteinExistence type="predicted"/>
<organism evidence="6 7">
    <name type="scientific">Pochonia chlamydosporia 170</name>
    <dbReference type="NCBI Taxonomy" id="1380566"/>
    <lineage>
        <taxon>Eukaryota</taxon>
        <taxon>Fungi</taxon>
        <taxon>Dikarya</taxon>
        <taxon>Ascomycota</taxon>
        <taxon>Pezizomycotina</taxon>
        <taxon>Sordariomycetes</taxon>
        <taxon>Hypocreomycetidae</taxon>
        <taxon>Hypocreales</taxon>
        <taxon>Clavicipitaceae</taxon>
        <taxon>Pochonia</taxon>
    </lineage>
</organism>
<evidence type="ECO:0000256" key="1">
    <source>
        <dbReference type="ARBA" id="ARBA00004123"/>
    </source>
</evidence>
<dbReference type="Pfam" id="PF08573">
    <property type="entry name" value="SAE2"/>
    <property type="match status" value="1"/>
</dbReference>
<dbReference type="RefSeq" id="XP_018139404.1">
    <property type="nucleotide sequence ID" value="XM_018288028.1"/>
</dbReference>
<accession>A0A179F8N6</accession>
<feature type="domain" description="DNA endonuclease activator Ctp1 C-terminal" evidence="5">
    <location>
        <begin position="575"/>
        <end position="688"/>
    </location>
</feature>
<evidence type="ECO:0000259" key="5">
    <source>
        <dbReference type="Pfam" id="PF08573"/>
    </source>
</evidence>
<keyword evidence="2" id="KW-0227">DNA damage</keyword>
<keyword evidence="7" id="KW-1185">Reference proteome</keyword>
<dbReference type="EMBL" id="LSBJ02000007">
    <property type="protein sequence ID" value="OAQ61700.1"/>
    <property type="molecule type" value="Genomic_DNA"/>
</dbReference>
<dbReference type="STRING" id="1380566.A0A179F8N6"/>
<evidence type="ECO:0000313" key="7">
    <source>
        <dbReference type="Proteomes" id="UP000078397"/>
    </source>
</evidence>
<feature type="region of interest" description="Disordered" evidence="4">
    <location>
        <begin position="234"/>
        <end position="278"/>
    </location>
</feature>
<evidence type="ECO:0000256" key="4">
    <source>
        <dbReference type="SAM" id="MobiDB-lite"/>
    </source>
</evidence>
<evidence type="ECO:0000313" key="6">
    <source>
        <dbReference type="EMBL" id="OAQ61700.1"/>
    </source>
</evidence>
<keyword evidence="3" id="KW-0539">Nucleus</keyword>